<evidence type="ECO:0000313" key="2">
    <source>
        <dbReference type="Proteomes" id="UP000266669"/>
    </source>
</evidence>
<proteinExistence type="predicted"/>
<gene>
    <name evidence="1" type="ORF">DLM78_11540</name>
</gene>
<protein>
    <submittedName>
        <fullName evidence="1">Uncharacterized protein</fullName>
    </submittedName>
</protein>
<name>A0A8B3CQK3_9LEPT</name>
<comment type="caution">
    <text evidence="1">The sequence shown here is derived from an EMBL/GenBank/DDBJ whole genome shotgun (WGS) entry which is preliminary data.</text>
</comment>
<accession>A0A8B3CQK3</accession>
<organism evidence="1 2">
    <name type="scientific">Leptospira stimsonii</name>
    <dbReference type="NCBI Taxonomy" id="2202203"/>
    <lineage>
        <taxon>Bacteria</taxon>
        <taxon>Pseudomonadati</taxon>
        <taxon>Spirochaetota</taxon>
        <taxon>Spirochaetia</taxon>
        <taxon>Leptospirales</taxon>
        <taxon>Leptospiraceae</taxon>
        <taxon>Leptospira</taxon>
    </lineage>
</organism>
<evidence type="ECO:0000313" key="1">
    <source>
        <dbReference type="EMBL" id="RHX86446.1"/>
    </source>
</evidence>
<sequence length="79" mass="9550">MFTFLLNEEAEAFESSDECKSKIQVLVFRKKSSYEQSLRPNEALPQRTIRFLDNERSLRYKFINKQRNKFLYNGSLFFL</sequence>
<dbReference type="Proteomes" id="UP000266669">
    <property type="component" value="Unassembled WGS sequence"/>
</dbReference>
<dbReference type="EMBL" id="QHCS01000002">
    <property type="protein sequence ID" value="RHX86446.1"/>
    <property type="molecule type" value="Genomic_DNA"/>
</dbReference>
<reference evidence="2" key="1">
    <citation type="submission" date="2018-05" db="EMBL/GenBank/DDBJ databases">
        <title>Leptospira yasudae sp. nov. and Leptospira stimsonii sp. nov., two pathogenic species of the genus Leptospira isolated from environmental sources.</title>
        <authorList>
            <person name="Casanovas-Massana A."/>
            <person name="Hamond C."/>
            <person name="Santos L.A."/>
            <person name="Hacker K.P."/>
            <person name="Balassiano I."/>
            <person name="Medeiros M.A."/>
            <person name="Reis M.G."/>
            <person name="Ko A.I."/>
            <person name="Wunder E.A."/>
        </authorList>
    </citation>
    <scope>NUCLEOTIDE SEQUENCE [LARGE SCALE GENOMIC DNA]</scope>
    <source>
        <strain evidence="2">AMB6-RJ</strain>
    </source>
</reference>
<dbReference type="AlphaFoldDB" id="A0A8B3CQK3"/>